<evidence type="ECO:0000313" key="2">
    <source>
        <dbReference type="Ensembl" id="ENSPCEP00000023184.1"/>
    </source>
</evidence>
<name>A0A8C8SSK2_9SAUR</name>
<sequence>MPLHALALAKLTGPRVKGAGNPAVPSNDAVPCHGAGDQAPRAELQQPGRSLQVSHRCEVRNLRPAGLRSSIPTLKSPCYSSPDPLEKNSCLTNNPLPTFAKPHPKASVLSIIIHILPMGN</sequence>
<protein>
    <submittedName>
        <fullName evidence="2">Uncharacterized protein</fullName>
    </submittedName>
</protein>
<keyword evidence="3" id="KW-1185">Reference proteome</keyword>
<evidence type="ECO:0000313" key="3">
    <source>
        <dbReference type="Proteomes" id="UP000694393"/>
    </source>
</evidence>
<dbReference type="Proteomes" id="UP000694393">
    <property type="component" value="Unplaced"/>
</dbReference>
<dbReference type="Ensembl" id="ENSPCET00000023959.1">
    <property type="protein sequence ID" value="ENSPCEP00000023184.1"/>
    <property type="gene ID" value="ENSPCEG00000017622.1"/>
</dbReference>
<evidence type="ECO:0000256" key="1">
    <source>
        <dbReference type="SAM" id="MobiDB-lite"/>
    </source>
</evidence>
<organism evidence="2 3">
    <name type="scientific">Pelusios castaneus</name>
    <name type="common">West African mud turtle</name>
    <dbReference type="NCBI Taxonomy" id="367368"/>
    <lineage>
        <taxon>Eukaryota</taxon>
        <taxon>Metazoa</taxon>
        <taxon>Chordata</taxon>
        <taxon>Craniata</taxon>
        <taxon>Vertebrata</taxon>
        <taxon>Euteleostomi</taxon>
        <taxon>Archelosauria</taxon>
        <taxon>Testudinata</taxon>
        <taxon>Testudines</taxon>
        <taxon>Pleurodira</taxon>
        <taxon>Pelomedusidae</taxon>
        <taxon>Pelusios</taxon>
    </lineage>
</organism>
<accession>A0A8C8SSK2</accession>
<reference evidence="2" key="2">
    <citation type="submission" date="2025-09" db="UniProtKB">
        <authorList>
            <consortium name="Ensembl"/>
        </authorList>
    </citation>
    <scope>IDENTIFICATION</scope>
</reference>
<dbReference type="AlphaFoldDB" id="A0A8C8SSK2"/>
<feature type="region of interest" description="Disordered" evidence="1">
    <location>
        <begin position="14"/>
        <end position="40"/>
    </location>
</feature>
<proteinExistence type="predicted"/>
<reference evidence="2" key="1">
    <citation type="submission" date="2025-08" db="UniProtKB">
        <authorList>
            <consortium name="Ensembl"/>
        </authorList>
    </citation>
    <scope>IDENTIFICATION</scope>
</reference>